<evidence type="ECO:0000256" key="9">
    <source>
        <dbReference type="ARBA" id="ARBA00023277"/>
    </source>
</evidence>
<gene>
    <name evidence="14" type="ORF">PENSUB_13514</name>
</gene>
<keyword evidence="6" id="KW-0378">Hydrolase</keyword>
<dbReference type="EMBL" id="MNBE01000758">
    <property type="protein sequence ID" value="OKO90381.1"/>
    <property type="molecule type" value="Genomic_DNA"/>
</dbReference>
<comment type="cofactor">
    <cofactor evidence="1">
        <name>Co(2+)</name>
        <dbReference type="ChEBI" id="CHEBI:48828"/>
    </cofactor>
</comment>
<dbReference type="InterPro" id="IPR013057">
    <property type="entry name" value="AA_transpt_TM"/>
</dbReference>
<feature type="transmembrane region" description="Helical" evidence="12">
    <location>
        <begin position="137"/>
        <end position="161"/>
    </location>
</feature>
<comment type="subcellular location">
    <subcellularLocation>
        <location evidence="2">Membrane</location>
    </subcellularLocation>
</comment>
<dbReference type="Pfam" id="PF01490">
    <property type="entry name" value="Aa_trans"/>
    <property type="match status" value="1"/>
</dbReference>
<dbReference type="GO" id="GO:0016810">
    <property type="term" value="F:hydrolase activity, acting on carbon-nitrogen (but not peptide) bonds"/>
    <property type="evidence" value="ECO:0007669"/>
    <property type="project" value="InterPro"/>
</dbReference>
<dbReference type="AlphaFoldDB" id="A0A1Q5SQU6"/>
<evidence type="ECO:0000256" key="7">
    <source>
        <dbReference type="ARBA" id="ARBA00022989"/>
    </source>
</evidence>
<dbReference type="STRING" id="1316194.A0A1Q5SQU6"/>
<dbReference type="GO" id="GO:0016020">
    <property type="term" value="C:membrane"/>
    <property type="evidence" value="ECO:0007669"/>
    <property type="project" value="UniProtKB-SubCell"/>
</dbReference>
<evidence type="ECO:0000259" key="13">
    <source>
        <dbReference type="PROSITE" id="PS51677"/>
    </source>
</evidence>
<evidence type="ECO:0000256" key="5">
    <source>
        <dbReference type="ARBA" id="ARBA00022729"/>
    </source>
</evidence>
<feature type="transmembrane region" description="Helical" evidence="12">
    <location>
        <begin position="199"/>
        <end position="220"/>
    </location>
</feature>
<evidence type="ECO:0000256" key="12">
    <source>
        <dbReference type="SAM" id="Phobius"/>
    </source>
</evidence>
<feature type="transmembrane region" description="Helical" evidence="12">
    <location>
        <begin position="240"/>
        <end position="259"/>
    </location>
</feature>
<organism evidence="14 15">
    <name type="scientific">Penicillium subrubescens</name>
    <dbReference type="NCBI Taxonomy" id="1316194"/>
    <lineage>
        <taxon>Eukaryota</taxon>
        <taxon>Fungi</taxon>
        <taxon>Dikarya</taxon>
        <taxon>Ascomycota</taxon>
        <taxon>Pezizomycotina</taxon>
        <taxon>Eurotiomycetes</taxon>
        <taxon>Eurotiomycetidae</taxon>
        <taxon>Eurotiales</taxon>
        <taxon>Aspergillaceae</taxon>
        <taxon>Penicillium</taxon>
    </lineage>
</organism>
<proteinExistence type="predicted"/>
<accession>A0A1Q5SQU6</accession>
<evidence type="ECO:0000313" key="15">
    <source>
        <dbReference type="Proteomes" id="UP000186955"/>
    </source>
</evidence>
<keyword evidence="4" id="KW-0479">Metal-binding</keyword>
<feature type="domain" description="NodB homology" evidence="13">
    <location>
        <begin position="512"/>
        <end position="702"/>
    </location>
</feature>
<dbReference type="GO" id="GO:0005975">
    <property type="term" value="P:carbohydrate metabolic process"/>
    <property type="evidence" value="ECO:0007669"/>
    <property type="project" value="InterPro"/>
</dbReference>
<feature type="transmembrane region" description="Helical" evidence="12">
    <location>
        <begin position="167"/>
        <end position="187"/>
    </location>
</feature>
<dbReference type="InterPro" id="IPR002509">
    <property type="entry name" value="NODB_dom"/>
</dbReference>
<evidence type="ECO:0000256" key="10">
    <source>
        <dbReference type="ARBA" id="ARBA00023285"/>
    </source>
</evidence>
<dbReference type="SUPFAM" id="SSF88713">
    <property type="entry name" value="Glycoside hydrolase/deacetylase"/>
    <property type="match status" value="1"/>
</dbReference>
<keyword evidence="7 12" id="KW-1133">Transmembrane helix</keyword>
<feature type="transmembrane region" description="Helical" evidence="12">
    <location>
        <begin position="279"/>
        <end position="301"/>
    </location>
</feature>
<comment type="caution">
    <text evidence="14">The sequence shown here is derived from an EMBL/GenBank/DDBJ whole genome shotgun (WGS) entry which is preliminary data.</text>
</comment>
<feature type="compositionally biased region" description="Low complexity" evidence="11">
    <location>
        <begin position="728"/>
        <end position="769"/>
    </location>
</feature>
<dbReference type="CDD" id="cd10951">
    <property type="entry name" value="CE4_ClCDA_like"/>
    <property type="match status" value="1"/>
</dbReference>
<reference evidence="14 15" key="1">
    <citation type="submission" date="2016-10" db="EMBL/GenBank/DDBJ databases">
        <title>Genome sequence of the ascomycete fungus Penicillium subrubescens.</title>
        <authorList>
            <person name="De Vries R.P."/>
            <person name="Peng M."/>
            <person name="Dilokpimol A."/>
            <person name="Hilden K."/>
            <person name="Makela M.R."/>
            <person name="Grigoriev I."/>
            <person name="Riley R."/>
            <person name="Granchi Z."/>
        </authorList>
    </citation>
    <scope>NUCLEOTIDE SEQUENCE [LARGE SCALE GENOMIC DNA]</scope>
    <source>
        <strain evidence="14 15">CBS 132785</strain>
    </source>
</reference>
<feature type="compositionally biased region" description="Low complexity" evidence="11">
    <location>
        <begin position="780"/>
        <end position="800"/>
    </location>
</feature>
<feature type="transmembrane region" description="Helical" evidence="12">
    <location>
        <begin position="321"/>
        <end position="344"/>
    </location>
</feature>
<feature type="region of interest" description="Disordered" evidence="11">
    <location>
        <begin position="727"/>
        <end position="813"/>
    </location>
</feature>
<keyword evidence="8 12" id="KW-0472">Membrane</keyword>
<feature type="transmembrane region" description="Helical" evidence="12">
    <location>
        <begin position="85"/>
        <end position="104"/>
    </location>
</feature>
<evidence type="ECO:0000256" key="6">
    <source>
        <dbReference type="ARBA" id="ARBA00022801"/>
    </source>
</evidence>
<dbReference type="PANTHER" id="PTHR46471">
    <property type="entry name" value="CHITIN DEACETYLASE"/>
    <property type="match status" value="1"/>
</dbReference>
<evidence type="ECO:0000256" key="11">
    <source>
        <dbReference type="SAM" id="MobiDB-lite"/>
    </source>
</evidence>
<sequence>MGFDDVSSGPDSSKIMESDGDKKVYAAAPPPFEKDIVGEMSEAERHIYDHGIKKFSRLGWKRLTVVLIVEAIALGSLSIPSTFAALGMVAGVISCVGLGLVAIYTSYIVGQVKLAYPEVANYADAGRLMWGRFGYELINLMLALQLIFLTGSHCLTGTIAFQNITESGICSVIFGVVSAIILLLLAIPPSFTEVAILGYVDFASIVFAIGITIIGTGVQATNAPGGLAAVDWSAWPKPGLTFTEAFIAISNIIFAYSFAMCQFSFMDEMHTPSDFPKSIWTLGITEIIIYTVTGATIYAFVGQDVQSPALLSAGSTLSRVAFGVALPVIFISGSINTVVFGRLVHGRIFANSPIRFINTKMGWITWLGVIAAATIIAFIIAEVIPFFSDLLSISSALFISGFSFYFPSLMWFLLIRKGSWTEPQNLILAIINAFIGLIGLIILVAGTYSSIDDIGVCGTGAYYCAAPSCLFQYGPACDANQTPAGINTTSVPRPKLGSTPYGVSIRDCSIPGKVALTFDDGPYIYTSALLDILKSKGVKATFFLVGNNGGKGQINDPKTGYPALIQRMYSEGHQIGSHTWSHADLSTLNRQQRYDQVVKNEIALTDILGFFPTYLRPPYESCNADCLNDLRDLGYHVANYDIDTLDWQGDYGHSQGIFSSGLKAASAGHGFISLAHDIHDKTVHTFASYMIDTLHAAGFTTALYGECMNDPPENWYRNSITGQPYNGSLSHNSSSASTAKSVSASSNSTTTNTIHTLSTSTSSPTPSAVDGGEGAFGSRTGNATSGGASGTNSTNVTNSTIAKSQSASGGATKLSTTAGKLGELGLTWGLLSWMFLTWA</sequence>
<evidence type="ECO:0000256" key="1">
    <source>
        <dbReference type="ARBA" id="ARBA00001941"/>
    </source>
</evidence>
<evidence type="ECO:0000256" key="2">
    <source>
        <dbReference type="ARBA" id="ARBA00004370"/>
    </source>
</evidence>
<dbReference type="Gene3D" id="3.20.20.370">
    <property type="entry name" value="Glycoside hydrolase/deacetylase"/>
    <property type="match status" value="1"/>
</dbReference>
<feature type="transmembrane region" description="Helical" evidence="12">
    <location>
        <begin position="426"/>
        <end position="448"/>
    </location>
</feature>
<evidence type="ECO:0000256" key="8">
    <source>
        <dbReference type="ARBA" id="ARBA00023136"/>
    </source>
</evidence>
<dbReference type="Proteomes" id="UP000186955">
    <property type="component" value="Unassembled WGS sequence"/>
</dbReference>
<keyword evidence="9" id="KW-0119">Carbohydrate metabolism</keyword>
<feature type="transmembrane region" description="Helical" evidence="12">
    <location>
        <begin position="364"/>
        <end position="387"/>
    </location>
</feature>
<name>A0A1Q5SQU6_9EURO</name>
<keyword evidence="3 12" id="KW-0812">Transmembrane</keyword>
<keyword evidence="15" id="KW-1185">Reference proteome</keyword>
<evidence type="ECO:0000256" key="4">
    <source>
        <dbReference type="ARBA" id="ARBA00022723"/>
    </source>
</evidence>
<dbReference type="InterPro" id="IPR011330">
    <property type="entry name" value="Glyco_hydro/deAcase_b/a-brl"/>
</dbReference>
<evidence type="ECO:0000256" key="3">
    <source>
        <dbReference type="ARBA" id="ARBA00022692"/>
    </source>
</evidence>
<keyword evidence="5" id="KW-0732">Signal</keyword>
<feature type="compositionally biased region" description="Polar residues" evidence="11">
    <location>
        <begin position="801"/>
        <end position="813"/>
    </location>
</feature>
<dbReference type="GO" id="GO:0046872">
    <property type="term" value="F:metal ion binding"/>
    <property type="evidence" value="ECO:0007669"/>
    <property type="project" value="UniProtKB-KW"/>
</dbReference>
<feature type="transmembrane region" description="Helical" evidence="12">
    <location>
        <begin position="393"/>
        <end position="414"/>
    </location>
</feature>
<dbReference type="PROSITE" id="PS51677">
    <property type="entry name" value="NODB"/>
    <property type="match status" value="1"/>
</dbReference>
<dbReference type="Pfam" id="PF01522">
    <property type="entry name" value="Polysacc_deac_1"/>
    <property type="match status" value="1"/>
</dbReference>
<keyword evidence="10" id="KW-0170">Cobalt</keyword>
<protein>
    <submittedName>
        <fullName evidence="14">N amino acid transport system protein</fullName>
    </submittedName>
</protein>
<dbReference type="PANTHER" id="PTHR46471:SF2">
    <property type="entry name" value="CHITIN DEACETYLASE-RELATED"/>
    <property type="match status" value="1"/>
</dbReference>
<evidence type="ECO:0000313" key="14">
    <source>
        <dbReference type="EMBL" id="OKO90381.1"/>
    </source>
</evidence>